<dbReference type="PANTHER" id="PTHR12703">
    <property type="entry name" value="TRANSMEMBRANE PROTEIN 33"/>
    <property type="match status" value="1"/>
</dbReference>
<comment type="caution">
    <text evidence="7">The sequence shown here is derived from an EMBL/GenBank/DDBJ whole genome shotgun (WGS) entry which is preliminary data.</text>
</comment>
<dbReference type="OrthoDB" id="5581259at2759"/>
<feature type="transmembrane region" description="Helical" evidence="6">
    <location>
        <begin position="166"/>
        <end position="191"/>
    </location>
</feature>
<evidence type="ECO:0000256" key="6">
    <source>
        <dbReference type="SAM" id="Phobius"/>
    </source>
</evidence>
<evidence type="ECO:0000256" key="5">
    <source>
        <dbReference type="ARBA" id="ARBA00023136"/>
    </source>
</evidence>
<dbReference type="PANTHER" id="PTHR12703:SF4">
    <property type="entry name" value="TRANSMEMBRANE PROTEIN 33"/>
    <property type="match status" value="1"/>
</dbReference>
<accession>A0A1Y2B4I1</accession>
<proteinExistence type="inferred from homology"/>
<dbReference type="InParanoid" id="A0A1Y2B4I1"/>
<dbReference type="GO" id="GO:0061024">
    <property type="term" value="P:membrane organization"/>
    <property type="evidence" value="ECO:0007669"/>
    <property type="project" value="TreeGrafter"/>
</dbReference>
<evidence type="ECO:0000256" key="4">
    <source>
        <dbReference type="ARBA" id="ARBA00022989"/>
    </source>
</evidence>
<evidence type="ECO:0000256" key="1">
    <source>
        <dbReference type="ARBA" id="ARBA00004141"/>
    </source>
</evidence>
<comment type="subcellular location">
    <subcellularLocation>
        <location evidence="1">Membrane</location>
        <topology evidence="1">Multi-pass membrane protein</topology>
    </subcellularLocation>
</comment>
<dbReference type="AlphaFoldDB" id="A0A1Y2B4I1"/>
<dbReference type="EMBL" id="MCFC01000028">
    <property type="protein sequence ID" value="ORY28985.1"/>
    <property type="molecule type" value="Genomic_DNA"/>
</dbReference>
<dbReference type="GO" id="GO:0016020">
    <property type="term" value="C:membrane"/>
    <property type="evidence" value="ECO:0007669"/>
    <property type="project" value="UniProtKB-SubCell"/>
</dbReference>
<gene>
    <name evidence="7" type="ORF">BCR39DRAFT_533437</name>
</gene>
<keyword evidence="5 6" id="KW-0472">Membrane</keyword>
<evidence type="ECO:0000256" key="2">
    <source>
        <dbReference type="ARBA" id="ARBA00007322"/>
    </source>
</evidence>
<feature type="transmembrane region" description="Helical" evidence="6">
    <location>
        <begin position="83"/>
        <end position="104"/>
    </location>
</feature>
<dbReference type="InterPro" id="IPR051645">
    <property type="entry name" value="PER33/POM33_regulator"/>
</dbReference>
<dbReference type="FunCoup" id="A0A1Y2B4I1">
    <property type="interactions" value="136"/>
</dbReference>
<evidence type="ECO:0000256" key="3">
    <source>
        <dbReference type="ARBA" id="ARBA00022692"/>
    </source>
</evidence>
<sequence length="268" mass="29372">MAVVDPHYLWAAGHVVMLTGSFYILLQSIFFRSAPKTYRASYTGALVSYCIVVFKSLGIPSLNRAWAQRAFADENVQYAVLALYWWISKPISITVIPFATFSLFHTLTFLRTNILPKLVPAAPPVQPGQPRPPPALYDRISRGTQLWVKTNYDHAMKFVAYAELAILARVVVGVFIFRSSLLAPLFLAHFIRLRYHASPFTRIAVADITGRIDSVLLPRGGAVENAWVTVKRVVSTWGGGHMLPGDQQPPAGAAAGAAAGGARAAPRR</sequence>
<evidence type="ECO:0000313" key="7">
    <source>
        <dbReference type="EMBL" id="ORY28985.1"/>
    </source>
</evidence>
<feature type="transmembrane region" description="Helical" evidence="6">
    <location>
        <begin position="12"/>
        <end position="31"/>
    </location>
</feature>
<dbReference type="GO" id="GO:0071786">
    <property type="term" value="P:endoplasmic reticulum tubular network organization"/>
    <property type="evidence" value="ECO:0007669"/>
    <property type="project" value="TreeGrafter"/>
</dbReference>
<dbReference type="Pfam" id="PF03661">
    <property type="entry name" value="TMEM33_Pom33"/>
    <property type="match status" value="1"/>
</dbReference>
<reference evidence="7 8" key="1">
    <citation type="submission" date="2016-07" db="EMBL/GenBank/DDBJ databases">
        <title>Pervasive Adenine N6-methylation of Active Genes in Fungi.</title>
        <authorList>
            <consortium name="DOE Joint Genome Institute"/>
            <person name="Mondo S.J."/>
            <person name="Dannebaum R.O."/>
            <person name="Kuo R.C."/>
            <person name="Labutti K."/>
            <person name="Haridas S."/>
            <person name="Kuo A."/>
            <person name="Salamov A."/>
            <person name="Ahrendt S.R."/>
            <person name="Lipzen A."/>
            <person name="Sullivan W."/>
            <person name="Andreopoulos W.B."/>
            <person name="Clum A."/>
            <person name="Lindquist E."/>
            <person name="Daum C."/>
            <person name="Ramamoorthy G.K."/>
            <person name="Gryganskyi A."/>
            <person name="Culley D."/>
            <person name="Magnuson J.K."/>
            <person name="James T.Y."/>
            <person name="O'Malley M.A."/>
            <person name="Stajich J.E."/>
            <person name="Spatafora J.W."/>
            <person name="Visel A."/>
            <person name="Grigoriev I.V."/>
        </authorList>
    </citation>
    <scope>NUCLEOTIDE SEQUENCE [LARGE SCALE GENOMIC DNA]</scope>
    <source>
        <strain evidence="7 8">68-887.2</strain>
    </source>
</reference>
<organism evidence="7 8">
    <name type="scientific">Naematelia encephala</name>
    <dbReference type="NCBI Taxonomy" id="71784"/>
    <lineage>
        <taxon>Eukaryota</taxon>
        <taxon>Fungi</taxon>
        <taxon>Dikarya</taxon>
        <taxon>Basidiomycota</taxon>
        <taxon>Agaricomycotina</taxon>
        <taxon>Tremellomycetes</taxon>
        <taxon>Tremellales</taxon>
        <taxon>Naemateliaceae</taxon>
        <taxon>Naematelia</taxon>
    </lineage>
</organism>
<keyword evidence="8" id="KW-1185">Reference proteome</keyword>
<dbReference type="Proteomes" id="UP000193986">
    <property type="component" value="Unassembled WGS sequence"/>
</dbReference>
<evidence type="ECO:0008006" key="9">
    <source>
        <dbReference type="Google" id="ProtNLM"/>
    </source>
</evidence>
<comment type="similarity">
    <text evidence="2">Belongs to the PER33/POM33 family.</text>
</comment>
<dbReference type="InterPro" id="IPR005344">
    <property type="entry name" value="TMEM33/Pom33"/>
</dbReference>
<keyword evidence="4 6" id="KW-1133">Transmembrane helix</keyword>
<name>A0A1Y2B4I1_9TREE</name>
<dbReference type="STRING" id="71784.A0A1Y2B4I1"/>
<protein>
    <recommendedName>
        <fullName evidence="9">Endoplasmic reticulum protein</fullName>
    </recommendedName>
</protein>
<keyword evidence="3 6" id="KW-0812">Transmembrane</keyword>
<evidence type="ECO:0000313" key="8">
    <source>
        <dbReference type="Proteomes" id="UP000193986"/>
    </source>
</evidence>
<dbReference type="GO" id="GO:0005783">
    <property type="term" value="C:endoplasmic reticulum"/>
    <property type="evidence" value="ECO:0007669"/>
    <property type="project" value="TreeGrafter"/>
</dbReference>
<feature type="transmembrane region" description="Helical" evidence="6">
    <location>
        <begin position="43"/>
        <end position="63"/>
    </location>
</feature>